<gene>
    <name evidence="3" type="ORF">KO508_14835</name>
</gene>
<dbReference type="InterPro" id="IPR007372">
    <property type="entry name" value="Lipid/polyisoprenoid-bd_YceI"/>
</dbReference>
<feature type="chain" id="PRO_5045252084" evidence="1">
    <location>
        <begin position="31"/>
        <end position="207"/>
    </location>
</feature>
<reference evidence="3 4" key="1">
    <citation type="submission" date="2021-05" db="EMBL/GenBank/DDBJ databases">
        <title>Draft genomes of bacteria isolated from model marine particles.</title>
        <authorList>
            <person name="Datta M.S."/>
            <person name="Schwartzman J.A."/>
            <person name="Enke T.N."/>
            <person name="Saavedra J."/>
            <person name="Cermak N."/>
            <person name="Cordero O.X."/>
        </authorList>
    </citation>
    <scope>NUCLEOTIDE SEQUENCE [LARGE SCALE GENOMIC DNA]</scope>
    <source>
        <strain evidence="3 4">D2M19</strain>
    </source>
</reference>
<feature type="signal peptide" evidence="1">
    <location>
        <begin position="1"/>
        <end position="30"/>
    </location>
</feature>
<dbReference type="Pfam" id="PF04264">
    <property type="entry name" value="YceI"/>
    <property type="match status" value="1"/>
</dbReference>
<dbReference type="PANTHER" id="PTHR34406">
    <property type="entry name" value="PROTEIN YCEI"/>
    <property type="match status" value="1"/>
</dbReference>
<dbReference type="Proteomes" id="UP000753376">
    <property type="component" value="Unassembled WGS sequence"/>
</dbReference>
<dbReference type="PANTHER" id="PTHR34406:SF1">
    <property type="entry name" value="PROTEIN YCEI"/>
    <property type="match status" value="1"/>
</dbReference>
<dbReference type="EMBL" id="JAHKPV010000021">
    <property type="protein sequence ID" value="MBU2875279.1"/>
    <property type="molecule type" value="Genomic_DNA"/>
</dbReference>
<accession>A0ABS6AB11</accession>
<sequence>MKGGFIIKRFSIFTCLLLTLFASSARVATAKPATFEVDDEHFSMVFEVMHIGYAPVMGMFRKVEGEFVYDEESRQLISGTLKFQSKSVFTNHEKRDNHLTGKDFLNSSKYPDITFTVTQYKATGKSTGVVTGDLSMLGKTKPVELHVTLNKAAEYPIGHEDYTLGISTKTSLMRSDWGMTYGLDPALVGDEVKLRFGFEAVKDSGWF</sequence>
<protein>
    <submittedName>
        <fullName evidence="3">YceI family protein</fullName>
    </submittedName>
</protein>
<dbReference type="SMART" id="SM00867">
    <property type="entry name" value="YceI"/>
    <property type="match status" value="1"/>
</dbReference>
<keyword evidence="4" id="KW-1185">Reference proteome</keyword>
<organism evidence="3 4">
    <name type="scientific">Marinobacter salexigens</name>
    <dbReference type="NCBI Taxonomy" id="1925763"/>
    <lineage>
        <taxon>Bacteria</taxon>
        <taxon>Pseudomonadati</taxon>
        <taxon>Pseudomonadota</taxon>
        <taxon>Gammaproteobacteria</taxon>
        <taxon>Pseudomonadales</taxon>
        <taxon>Marinobacteraceae</taxon>
        <taxon>Marinobacter</taxon>
    </lineage>
</organism>
<comment type="caution">
    <text evidence="3">The sequence shown here is derived from an EMBL/GenBank/DDBJ whole genome shotgun (WGS) entry which is preliminary data.</text>
</comment>
<evidence type="ECO:0000259" key="2">
    <source>
        <dbReference type="SMART" id="SM00867"/>
    </source>
</evidence>
<dbReference type="RefSeq" id="WP_216009082.1">
    <property type="nucleotide sequence ID" value="NZ_JAHKPV010000021.1"/>
</dbReference>
<evidence type="ECO:0000313" key="3">
    <source>
        <dbReference type="EMBL" id="MBU2875279.1"/>
    </source>
</evidence>
<evidence type="ECO:0000256" key="1">
    <source>
        <dbReference type="SAM" id="SignalP"/>
    </source>
</evidence>
<feature type="domain" description="Lipid/polyisoprenoid-binding YceI-like" evidence="2">
    <location>
        <begin position="34"/>
        <end position="201"/>
    </location>
</feature>
<evidence type="ECO:0000313" key="4">
    <source>
        <dbReference type="Proteomes" id="UP000753376"/>
    </source>
</evidence>
<keyword evidence="1" id="KW-0732">Signal</keyword>
<name>A0ABS6AB11_9GAMM</name>
<proteinExistence type="predicted"/>